<dbReference type="Gene3D" id="2.60.120.330">
    <property type="entry name" value="B-lactam Antibiotic, Isopenicillin N Synthase, Chain"/>
    <property type="match status" value="1"/>
</dbReference>
<dbReference type="PaxDb" id="2903-EOD31270"/>
<feature type="region of interest" description="Disordered" evidence="1">
    <location>
        <begin position="1"/>
        <end position="38"/>
    </location>
</feature>
<dbReference type="InterPro" id="IPR026992">
    <property type="entry name" value="DIOX_N"/>
</dbReference>
<dbReference type="Proteomes" id="UP000013827">
    <property type="component" value="Unassembled WGS sequence"/>
</dbReference>
<keyword evidence="4" id="KW-1185">Reference proteome</keyword>
<dbReference type="AlphaFoldDB" id="A0A0D3K685"/>
<proteinExistence type="predicted"/>
<dbReference type="STRING" id="2903.R1EXD6"/>
<feature type="compositionally biased region" description="Basic and acidic residues" evidence="1">
    <location>
        <begin position="631"/>
        <end position="643"/>
    </location>
</feature>
<dbReference type="KEGG" id="ehx:EMIHUDRAFT_468259"/>
<dbReference type="RefSeq" id="XP_005783699.1">
    <property type="nucleotide sequence ID" value="XM_005783642.1"/>
</dbReference>
<dbReference type="Pfam" id="PF03171">
    <property type="entry name" value="2OG-FeII_Oxy"/>
    <property type="match status" value="1"/>
</dbReference>
<protein>
    <recommendedName>
        <fullName evidence="2">Fe2OG dioxygenase domain-containing protein</fullName>
    </recommendedName>
</protein>
<name>A0A0D3K685_EMIH1</name>
<accession>A0A0D3K685</accession>
<organism evidence="3 4">
    <name type="scientific">Emiliania huxleyi (strain CCMP1516)</name>
    <dbReference type="NCBI Taxonomy" id="280463"/>
    <lineage>
        <taxon>Eukaryota</taxon>
        <taxon>Haptista</taxon>
        <taxon>Haptophyta</taxon>
        <taxon>Prymnesiophyceae</taxon>
        <taxon>Isochrysidales</taxon>
        <taxon>Noelaerhabdaceae</taxon>
        <taxon>Emiliania</taxon>
    </lineage>
</organism>
<dbReference type="HOGENOM" id="CLU_377022_0_0_1"/>
<dbReference type="InterPro" id="IPR027443">
    <property type="entry name" value="IPNS-like_sf"/>
</dbReference>
<dbReference type="PROSITE" id="PS51471">
    <property type="entry name" value="FE2OG_OXY"/>
    <property type="match status" value="1"/>
</dbReference>
<dbReference type="EnsemblProtists" id="EOD31270">
    <property type="protein sequence ID" value="EOD31270"/>
    <property type="gene ID" value="EMIHUDRAFT_468259"/>
</dbReference>
<feature type="region of interest" description="Disordered" evidence="1">
    <location>
        <begin position="606"/>
        <end position="643"/>
    </location>
</feature>
<reference evidence="4" key="1">
    <citation type="journal article" date="2013" name="Nature">
        <title>Pan genome of the phytoplankton Emiliania underpins its global distribution.</title>
        <authorList>
            <person name="Read B.A."/>
            <person name="Kegel J."/>
            <person name="Klute M.J."/>
            <person name="Kuo A."/>
            <person name="Lefebvre S.C."/>
            <person name="Maumus F."/>
            <person name="Mayer C."/>
            <person name="Miller J."/>
            <person name="Monier A."/>
            <person name="Salamov A."/>
            <person name="Young J."/>
            <person name="Aguilar M."/>
            <person name="Claverie J.M."/>
            <person name="Frickenhaus S."/>
            <person name="Gonzalez K."/>
            <person name="Herman E.K."/>
            <person name="Lin Y.C."/>
            <person name="Napier J."/>
            <person name="Ogata H."/>
            <person name="Sarno A.F."/>
            <person name="Shmutz J."/>
            <person name="Schroeder D."/>
            <person name="de Vargas C."/>
            <person name="Verret F."/>
            <person name="von Dassow P."/>
            <person name="Valentin K."/>
            <person name="Van de Peer Y."/>
            <person name="Wheeler G."/>
            <person name="Dacks J.B."/>
            <person name="Delwiche C.F."/>
            <person name="Dyhrman S.T."/>
            <person name="Glockner G."/>
            <person name="John U."/>
            <person name="Richards T."/>
            <person name="Worden A.Z."/>
            <person name="Zhang X."/>
            <person name="Grigoriev I.V."/>
            <person name="Allen A.E."/>
            <person name="Bidle K."/>
            <person name="Borodovsky M."/>
            <person name="Bowler C."/>
            <person name="Brownlee C."/>
            <person name="Cock J.M."/>
            <person name="Elias M."/>
            <person name="Gladyshev V.N."/>
            <person name="Groth M."/>
            <person name="Guda C."/>
            <person name="Hadaegh A."/>
            <person name="Iglesias-Rodriguez M.D."/>
            <person name="Jenkins J."/>
            <person name="Jones B.M."/>
            <person name="Lawson T."/>
            <person name="Leese F."/>
            <person name="Lindquist E."/>
            <person name="Lobanov A."/>
            <person name="Lomsadze A."/>
            <person name="Malik S.B."/>
            <person name="Marsh M.E."/>
            <person name="Mackinder L."/>
            <person name="Mock T."/>
            <person name="Mueller-Roeber B."/>
            <person name="Pagarete A."/>
            <person name="Parker M."/>
            <person name="Probert I."/>
            <person name="Quesneville H."/>
            <person name="Raines C."/>
            <person name="Rensing S.A."/>
            <person name="Riano-Pachon D.M."/>
            <person name="Richier S."/>
            <person name="Rokitta S."/>
            <person name="Shiraiwa Y."/>
            <person name="Soanes D.M."/>
            <person name="van der Giezen M."/>
            <person name="Wahlund T.M."/>
            <person name="Williams B."/>
            <person name="Wilson W."/>
            <person name="Wolfe G."/>
            <person name="Wurch L.L."/>
        </authorList>
    </citation>
    <scope>NUCLEOTIDE SEQUENCE</scope>
</reference>
<dbReference type="GeneID" id="17276543"/>
<dbReference type="SUPFAM" id="SSF51197">
    <property type="entry name" value="Clavaminate synthase-like"/>
    <property type="match status" value="1"/>
</dbReference>
<feature type="domain" description="Fe2OG dioxygenase" evidence="2">
    <location>
        <begin position="217"/>
        <end position="331"/>
    </location>
</feature>
<dbReference type="InterPro" id="IPR005123">
    <property type="entry name" value="Oxoglu/Fe-dep_dioxygenase_dom"/>
</dbReference>
<sequence length="736" mass="79807">MCKRNSPPIPAPDPPPTKQRATDSPCEAEAAGADKSAAREVQLERQLLQAGGKGGSAAVYGNVPVVDLSLPDDEVRAAMIAAASEVGFFSVTNHGIPEAAIDEAFGASATFFGQERAAKAEQAPFAAHLNCGYEYMSQVRPSTGTPDQKESLQVTARRGSMDGRWPSTDGFEPAARTLISAAHSLGNRLLSLLEPVACPHLPAGTLAGAHTLWAEDGQCTLRLLHYPPVDVSSVPEDYWRAGPHTDWCNLTLLFQRPGNAGLECAANPRAGGAGWLKVDPVEGGIAVNIGDMLSRWSNDSLLSNLHRVRMPTPEEARPPRPRYSMAFFMQAGSSSFRSASCVLTNPSPSFGAHSAPKSTSAHKDRKEEYAQHREAAFRGIWNMRDDLREACVRETAPRVEVAGREYPMLWQPADSPAVRSLERRLAAAFRPGGMEREAAGRTILSEFMLLSPRLGSIGWSQIRAAATEATAGGDDEEAGRMGRALGTVLTRARDEAERRMAALRQARDEARQSAGGQAAGAPGWEDTTLETLVVISGGLHMFAYKARKYDHEKRRGEGASAFWGAFVAAMKEGAAWTPPQSLSEAQQKAGARLHAMPWVLQQTPTAGMARSAGHAQPAPEGPSSGASSEQAKAEQERLRAVAEQRAEERRRREERRAANAQWWRAVWREAETARARVHQIARLVSGGRWRARYPEVLIVDHSPLLVELLHRQLEAQPLSARCWGSPHALADEASDE</sequence>
<feature type="compositionally biased region" description="Pro residues" evidence="1">
    <location>
        <begin position="7"/>
        <end position="17"/>
    </location>
</feature>
<reference evidence="3" key="2">
    <citation type="submission" date="2024-10" db="UniProtKB">
        <authorList>
            <consortium name="EnsemblProtists"/>
        </authorList>
    </citation>
    <scope>IDENTIFICATION</scope>
</reference>
<dbReference type="eggNOG" id="KOG0143">
    <property type="taxonomic scope" value="Eukaryota"/>
</dbReference>
<evidence type="ECO:0000313" key="4">
    <source>
        <dbReference type="Proteomes" id="UP000013827"/>
    </source>
</evidence>
<dbReference type="InterPro" id="IPR044861">
    <property type="entry name" value="IPNS-like_FE2OG_OXY"/>
</dbReference>
<evidence type="ECO:0000259" key="2">
    <source>
        <dbReference type="PROSITE" id="PS51471"/>
    </source>
</evidence>
<evidence type="ECO:0000256" key="1">
    <source>
        <dbReference type="SAM" id="MobiDB-lite"/>
    </source>
</evidence>
<evidence type="ECO:0000313" key="3">
    <source>
        <dbReference type="EnsemblProtists" id="EOD31270"/>
    </source>
</evidence>
<dbReference type="InterPro" id="IPR050231">
    <property type="entry name" value="Iron_ascorbate_oxido_reductase"/>
</dbReference>
<dbReference type="Pfam" id="PF14226">
    <property type="entry name" value="DIOX_N"/>
    <property type="match status" value="1"/>
</dbReference>
<feature type="region of interest" description="Disordered" evidence="1">
    <location>
        <begin position="347"/>
        <end position="369"/>
    </location>
</feature>
<dbReference type="PANTHER" id="PTHR47990">
    <property type="entry name" value="2-OXOGLUTARATE (2OG) AND FE(II)-DEPENDENT OXYGENASE SUPERFAMILY PROTEIN-RELATED"/>
    <property type="match status" value="1"/>
</dbReference>
<feature type="compositionally biased region" description="Low complexity" evidence="1">
    <location>
        <begin position="615"/>
        <end position="630"/>
    </location>
</feature>